<dbReference type="Pfam" id="PF07745">
    <property type="entry name" value="Glyco_hydro_53"/>
    <property type="match status" value="1"/>
</dbReference>
<evidence type="ECO:0000256" key="2">
    <source>
        <dbReference type="ARBA" id="ARBA00022801"/>
    </source>
</evidence>
<dbReference type="Gene3D" id="3.20.20.80">
    <property type="entry name" value="Glycosidases"/>
    <property type="match status" value="1"/>
</dbReference>
<comment type="caution">
    <text evidence="5">The sequence shown here is derived from an EMBL/GenBank/DDBJ whole genome shotgun (WGS) entry which is preliminary data.</text>
</comment>
<dbReference type="Proteomes" id="UP000576209">
    <property type="component" value="Unassembled WGS sequence"/>
</dbReference>
<keyword evidence="3 4" id="KW-0326">Glycosidase</keyword>
<dbReference type="GO" id="GO:0015926">
    <property type="term" value="F:glucosidase activity"/>
    <property type="evidence" value="ECO:0007669"/>
    <property type="project" value="InterPro"/>
</dbReference>
<accession>A0A840EBL0</accession>
<dbReference type="GO" id="GO:0031218">
    <property type="term" value="F:arabinogalactan endo-1,4-beta-galactosidase activity"/>
    <property type="evidence" value="ECO:0007669"/>
    <property type="project" value="UniProtKB-EC"/>
</dbReference>
<evidence type="ECO:0000256" key="4">
    <source>
        <dbReference type="RuleBase" id="RU361192"/>
    </source>
</evidence>
<comment type="catalytic activity">
    <reaction evidence="4">
        <text>The enzyme specifically hydrolyzes (1-&gt;4)-beta-D-galactosidic linkages in type I arabinogalactans.</text>
        <dbReference type="EC" id="3.2.1.89"/>
    </reaction>
</comment>
<dbReference type="PANTHER" id="PTHR34983">
    <property type="entry name" value="ARABINOGALACTAN ENDO-BETA-1,4-GALACTANASE A"/>
    <property type="match status" value="1"/>
</dbReference>
<dbReference type="SUPFAM" id="SSF51445">
    <property type="entry name" value="(Trans)glycosidases"/>
    <property type="match status" value="1"/>
</dbReference>
<keyword evidence="2 4" id="KW-0378">Hydrolase</keyword>
<gene>
    <name evidence="5" type="ORF">GGR28_003554</name>
</gene>
<protein>
    <recommendedName>
        <fullName evidence="4">Arabinogalactan endo-beta-1,4-galactanase</fullName>
        <ecNumber evidence="4">3.2.1.89</ecNumber>
    </recommendedName>
</protein>
<organism evidence="5 6">
    <name type="scientific">Neolewinella aquimaris</name>
    <dbReference type="NCBI Taxonomy" id="1835722"/>
    <lineage>
        <taxon>Bacteria</taxon>
        <taxon>Pseudomonadati</taxon>
        <taxon>Bacteroidota</taxon>
        <taxon>Saprospiria</taxon>
        <taxon>Saprospirales</taxon>
        <taxon>Lewinellaceae</taxon>
        <taxon>Neolewinella</taxon>
    </lineage>
</organism>
<evidence type="ECO:0000313" key="6">
    <source>
        <dbReference type="Proteomes" id="UP000576209"/>
    </source>
</evidence>
<evidence type="ECO:0000313" key="5">
    <source>
        <dbReference type="EMBL" id="MBB4080915.1"/>
    </source>
</evidence>
<dbReference type="GO" id="GO:0045490">
    <property type="term" value="P:pectin catabolic process"/>
    <property type="evidence" value="ECO:0007669"/>
    <property type="project" value="TreeGrafter"/>
</dbReference>
<sequence length="460" mass="50829">MKPFFLLPLLCFTSLLTGQCMQGVDLSYVNAIEQAGGIYYDTAGVRVDPYQYFAERGAEMVRIRLWHTPENNQSDCGEPITSGGREDVLLAARKIDSSGMGLNLAIHYGDYFVDPGKQERPQAWDGLSGQTLLDSIYHYTYRTLELLHAQGTDPVIVAVGNETDNGFVDATVRTNGFEWADDAAKFNAGLRAVREFNTTHGTTIRSAIHLTEGYARAGVKEFTDAGVTDFDVIGLSYYPHFNPRTTIGEMGELVGHLIETYGKEVMVFETGFSHNNTGGSDDYNNFLAGNGEVSSYPPTPSGQRDFLLALNEAICAAGGTAIFYWEPAWITSEMCDAWGQGSSYENASWFDYESKALPAFDWLGQDATVDTRLEENEALGINFFPNPLRADSLRIESDLPVREWRLLDMRGAQVAAGETKTTGVAFTVYTGRLAPGTYVIRLKLDDGRWVTRKLMASGQR</sequence>
<dbReference type="RefSeq" id="WP_183497139.1">
    <property type="nucleotide sequence ID" value="NZ_JACIFF010000010.1"/>
</dbReference>
<dbReference type="EMBL" id="JACIFF010000010">
    <property type="protein sequence ID" value="MBB4080915.1"/>
    <property type="molecule type" value="Genomic_DNA"/>
</dbReference>
<dbReference type="InterPro" id="IPR011683">
    <property type="entry name" value="Glyco_hydro_53"/>
</dbReference>
<comment type="similarity">
    <text evidence="1 4">Belongs to the glycosyl hydrolase 53 family.</text>
</comment>
<dbReference type="AlphaFoldDB" id="A0A840EBL0"/>
<proteinExistence type="inferred from homology"/>
<dbReference type="PANTHER" id="PTHR34983:SF2">
    <property type="entry name" value="ENDO-BETA-1,4-GALACTANASE"/>
    <property type="match status" value="1"/>
</dbReference>
<reference evidence="5 6" key="1">
    <citation type="submission" date="2020-08" db="EMBL/GenBank/DDBJ databases">
        <title>Genomic Encyclopedia of Type Strains, Phase IV (KMG-IV): sequencing the most valuable type-strain genomes for metagenomic binning, comparative biology and taxonomic classification.</title>
        <authorList>
            <person name="Goeker M."/>
        </authorList>
    </citation>
    <scope>NUCLEOTIDE SEQUENCE [LARGE SCALE GENOMIC DNA]</scope>
    <source>
        <strain evidence="5 6">DSM 105137</strain>
    </source>
</reference>
<evidence type="ECO:0000256" key="1">
    <source>
        <dbReference type="ARBA" id="ARBA00010687"/>
    </source>
</evidence>
<keyword evidence="6" id="KW-1185">Reference proteome</keyword>
<name>A0A840EBL0_9BACT</name>
<dbReference type="EC" id="3.2.1.89" evidence="4"/>
<dbReference type="InterPro" id="IPR017853">
    <property type="entry name" value="GH"/>
</dbReference>
<evidence type="ECO:0000256" key="3">
    <source>
        <dbReference type="ARBA" id="ARBA00023295"/>
    </source>
</evidence>